<reference evidence="2 3" key="1">
    <citation type="submission" date="2018-11" db="EMBL/GenBank/DDBJ databases">
        <title>Rufibacter latericius sp. nov., isolated from water in Baiyang Lake.</title>
        <authorList>
            <person name="Yang Y."/>
        </authorList>
    </citation>
    <scope>NUCLEOTIDE SEQUENCE [LARGE SCALE GENOMIC DNA]</scope>
    <source>
        <strain evidence="2 3">R-22-1c-1</strain>
    </source>
</reference>
<accession>A0A3M9MAC5</accession>
<evidence type="ECO:0000313" key="2">
    <source>
        <dbReference type="EMBL" id="RNI22466.1"/>
    </source>
</evidence>
<dbReference type="AlphaFoldDB" id="A0A3M9MAC5"/>
<comment type="caution">
    <text evidence="2">The sequence shown here is derived from an EMBL/GenBank/DDBJ whole genome shotgun (WGS) entry which is preliminary data.</text>
</comment>
<dbReference type="RefSeq" id="WP_123128825.1">
    <property type="nucleotide sequence ID" value="NZ_RJJD01000021.1"/>
</dbReference>
<feature type="chain" id="PRO_5018314725" evidence="1">
    <location>
        <begin position="22"/>
        <end position="138"/>
    </location>
</feature>
<keyword evidence="1" id="KW-0732">Signal</keyword>
<keyword evidence="3" id="KW-1185">Reference proteome</keyword>
<name>A0A3M9MAC5_9BACT</name>
<dbReference type="EMBL" id="RJJD01000021">
    <property type="protein sequence ID" value="RNI22466.1"/>
    <property type="molecule type" value="Genomic_DNA"/>
</dbReference>
<dbReference type="PROSITE" id="PS51257">
    <property type="entry name" value="PROKAR_LIPOPROTEIN"/>
    <property type="match status" value="1"/>
</dbReference>
<gene>
    <name evidence="2" type="ORF">EFB08_20390</name>
</gene>
<dbReference type="Proteomes" id="UP000272117">
    <property type="component" value="Unassembled WGS sequence"/>
</dbReference>
<sequence>MIQKYLKVPLAAIALCLGVVACTETSQLEEVVLPVPAEETAGFPRGPIKADTTLTLKVLYRPENGCGRFSRVDSVKTGQRTDIQIFVAYPTEDQEAVCADIAKLVTYSFQYRPATPGIHRFRFWQADNSYLLDSLIVQ</sequence>
<proteinExistence type="predicted"/>
<evidence type="ECO:0000313" key="3">
    <source>
        <dbReference type="Proteomes" id="UP000272117"/>
    </source>
</evidence>
<feature type="signal peptide" evidence="1">
    <location>
        <begin position="1"/>
        <end position="21"/>
    </location>
</feature>
<organism evidence="2 3">
    <name type="scientific">Rufibacter latericius</name>
    <dbReference type="NCBI Taxonomy" id="2487040"/>
    <lineage>
        <taxon>Bacteria</taxon>
        <taxon>Pseudomonadati</taxon>
        <taxon>Bacteroidota</taxon>
        <taxon>Cytophagia</taxon>
        <taxon>Cytophagales</taxon>
        <taxon>Hymenobacteraceae</taxon>
        <taxon>Rufibacter</taxon>
    </lineage>
</organism>
<protein>
    <submittedName>
        <fullName evidence="2">Uncharacterized protein</fullName>
    </submittedName>
</protein>
<evidence type="ECO:0000256" key="1">
    <source>
        <dbReference type="SAM" id="SignalP"/>
    </source>
</evidence>
<dbReference type="OrthoDB" id="893802at2"/>